<proteinExistence type="predicted"/>
<feature type="transmembrane region" description="Helical" evidence="2">
    <location>
        <begin position="48"/>
        <end position="68"/>
    </location>
</feature>
<organism evidence="3 4">
    <name type="scientific">Thermomonospora cellulosilytica</name>
    <dbReference type="NCBI Taxonomy" id="1411118"/>
    <lineage>
        <taxon>Bacteria</taxon>
        <taxon>Bacillati</taxon>
        <taxon>Actinomycetota</taxon>
        <taxon>Actinomycetes</taxon>
        <taxon>Streptosporangiales</taxon>
        <taxon>Thermomonosporaceae</taxon>
        <taxon>Thermomonospora</taxon>
    </lineage>
</organism>
<evidence type="ECO:0000256" key="1">
    <source>
        <dbReference type="SAM" id="MobiDB-lite"/>
    </source>
</evidence>
<protein>
    <recommendedName>
        <fullName evidence="5">Secreted protein</fullName>
    </recommendedName>
</protein>
<gene>
    <name evidence="3" type="ORF">HNR21_001284</name>
</gene>
<evidence type="ECO:0000256" key="2">
    <source>
        <dbReference type="SAM" id="Phobius"/>
    </source>
</evidence>
<dbReference type="EMBL" id="JACJII010000001">
    <property type="protein sequence ID" value="MBA9002402.1"/>
    <property type="molecule type" value="Genomic_DNA"/>
</dbReference>
<sequence>MTVTTQPPAGPAPAVPDPALPARPARPGTVRRLARRIHLRTVPARIRAMALVSVVAVGALFGAAAWAIGNARDGLETIGHDAGPQVVATGDLFFALNDMDAQVANVLLLGRDHDLGRGRDASLRLYEQRRTEANQALLQAAQLAGDDRTEQRTVRAVLDGLGQYERLAAQAMQLDQQRAHPAGPPSEEVLALYRQATDLMKVKLLPQAYNLTLESGSIVRRTYETEHSSLAAGRLWVLGAGLAVVVVLVAVQVYLTRRFRRLLNPALALATLGTVVLTALVAGLVGAQADRLRTAKEDGFDSVLALSRARAIGNSAYADESRYLLDPVRRDTYEQVYFDKSQSILYLDAERTKSLADYYANLDGAVNSYRSEPRVTFLGFFGDQARAARPGSAEAAAVAQVLDRYRAFQHKDRSVREMVTSGQPGQALTLHLNAQEFTRYDAALVDLARMHRATFDDAIRRGDRGLRGWNVALPAASAVLVVLILLGVRPRLAEYR</sequence>
<evidence type="ECO:0008006" key="5">
    <source>
        <dbReference type="Google" id="ProtNLM"/>
    </source>
</evidence>
<evidence type="ECO:0000313" key="4">
    <source>
        <dbReference type="Proteomes" id="UP000539313"/>
    </source>
</evidence>
<comment type="caution">
    <text evidence="3">The sequence shown here is derived from an EMBL/GenBank/DDBJ whole genome shotgun (WGS) entry which is preliminary data.</text>
</comment>
<feature type="region of interest" description="Disordered" evidence="1">
    <location>
        <begin position="1"/>
        <end position="26"/>
    </location>
</feature>
<keyword evidence="2" id="KW-0472">Membrane</keyword>
<feature type="transmembrane region" description="Helical" evidence="2">
    <location>
        <begin position="469"/>
        <end position="488"/>
    </location>
</feature>
<dbReference type="AlphaFoldDB" id="A0A7W3R772"/>
<dbReference type="RefSeq" id="WP_312880874.1">
    <property type="nucleotide sequence ID" value="NZ_JACJII010000001.1"/>
</dbReference>
<keyword evidence="2" id="KW-0812">Transmembrane</keyword>
<name>A0A7W3R772_9ACTN</name>
<keyword evidence="4" id="KW-1185">Reference proteome</keyword>
<feature type="transmembrane region" description="Helical" evidence="2">
    <location>
        <begin position="267"/>
        <end position="287"/>
    </location>
</feature>
<accession>A0A7W3R772</accession>
<evidence type="ECO:0000313" key="3">
    <source>
        <dbReference type="EMBL" id="MBA9002402.1"/>
    </source>
</evidence>
<feature type="transmembrane region" description="Helical" evidence="2">
    <location>
        <begin position="235"/>
        <end position="255"/>
    </location>
</feature>
<feature type="compositionally biased region" description="Pro residues" evidence="1">
    <location>
        <begin position="8"/>
        <end position="21"/>
    </location>
</feature>
<dbReference type="Proteomes" id="UP000539313">
    <property type="component" value="Unassembled WGS sequence"/>
</dbReference>
<reference evidence="3 4" key="1">
    <citation type="submission" date="2020-08" db="EMBL/GenBank/DDBJ databases">
        <title>Sequencing the genomes of 1000 actinobacteria strains.</title>
        <authorList>
            <person name="Klenk H.-P."/>
        </authorList>
    </citation>
    <scope>NUCLEOTIDE SEQUENCE [LARGE SCALE GENOMIC DNA]</scope>
    <source>
        <strain evidence="3 4">DSM 45823</strain>
    </source>
</reference>
<keyword evidence="2" id="KW-1133">Transmembrane helix</keyword>